<protein>
    <submittedName>
        <fullName evidence="1">Uncharacterized protein</fullName>
    </submittedName>
</protein>
<name>A0A2K1ZCT9_POPTR</name>
<dbReference type="Proteomes" id="UP000006729">
    <property type="component" value="Chromosome 8"/>
</dbReference>
<gene>
    <name evidence="1" type="ORF">POPTR_008G064300</name>
</gene>
<reference evidence="1 2" key="1">
    <citation type="journal article" date="2006" name="Science">
        <title>The genome of black cottonwood, Populus trichocarpa (Torr. &amp; Gray).</title>
        <authorList>
            <person name="Tuskan G.A."/>
            <person name="Difazio S."/>
            <person name="Jansson S."/>
            <person name="Bohlmann J."/>
            <person name="Grigoriev I."/>
            <person name="Hellsten U."/>
            <person name="Putnam N."/>
            <person name="Ralph S."/>
            <person name="Rombauts S."/>
            <person name="Salamov A."/>
            <person name="Schein J."/>
            <person name="Sterck L."/>
            <person name="Aerts A."/>
            <person name="Bhalerao R.R."/>
            <person name="Bhalerao R.P."/>
            <person name="Blaudez D."/>
            <person name="Boerjan W."/>
            <person name="Brun A."/>
            <person name="Brunner A."/>
            <person name="Busov V."/>
            <person name="Campbell M."/>
            <person name="Carlson J."/>
            <person name="Chalot M."/>
            <person name="Chapman J."/>
            <person name="Chen G.L."/>
            <person name="Cooper D."/>
            <person name="Coutinho P.M."/>
            <person name="Couturier J."/>
            <person name="Covert S."/>
            <person name="Cronk Q."/>
            <person name="Cunningham R."/>
            <person name="Davis J."/>
            <person name="Degroeve S."/>
            <person name="Dejardin A."/>
            <person name="Depamphilis C."/>
            <person name="Detter J."/>
            <person name="Dirks B."/>
            <person name="Dubchak I."/>
            <person name="Duplessis S."/>
            <person name="Ehlting J."/>
            <person name="Ellis B."/>
            <person name="Gendler K."/>
            <person name="Goodstein D."/>
            <person name="Gribskov M."/>
            <person name="Grimwood J."/>
            <person name="Groover A."/>
            <person name="Gunter L."/>
            <person name="Hamberger B."/>
            <person name="Heinze B."/>
            <person name="Helariutta Y."/>
            <person name="Henrissat B."/>
            <person name="Holligan D."/>
            <person name="Holt R."/>
            <person name="Huang W."/>
            <person name="Islam-Faridi N."/>
            <person name="Jones S."/>
            <person name="Jones-Rhoades M."/>
            <person name="Jorgensen R."/>
            <person name="Joshi C."/>
            <person name="Kangasjarvi J."/>
            <person name="Karlsson J."/>
            <person name="Kelleher C."/>
            <person name="Kirkpatrick R."/>
            <person name="Kirst M."/>
            <person name="Kohler A."/>
            <person name="Kalluri U."/>
            <person name="Larimer F."/>
            <person name="Leebens-Mack J."/>
            <person name="Leple J.C."/>
            <person name="Locascio P."/>
            <person name="Lou Y."/>
            <person name="Lucas S."/>
            <person name="Martin F."/>
            <person name="Montanini B."/>
            <person name="Napoli C."/>
            <person name="Nelson D.R."/>
            <person name="Nelson C."/>
            <person name="Nieminen K."/>
            <person name="Nilsson O."/>
            <person name="Pereda V."/>
            <person name="Peter G."/>
            <person name="Philippe R."/>
            <person name="Pilate G."/>
            <person name="Poliakov A."/>
            <person name="Razumovskaya J."/>
            <person name="Richardson P."/>
            <person name="Rinaldi C."/>
            <person name="Ritland K."/>
            <person name="Rouze P."/>
            <person name="Ryaboy D."/>
            <person name="Schmutz J."/>
            <person name="Schrader J."/>
            <person name="Segerman B."/>
            <person name="Shin H."/>
            <person name="Siddiqui A."/>
            <person name="Sterky F."/>
            <person name="Terry A."/>
            <person name="Tsai C.J."/>
            <person name="Uberbacher E."/>
            <person name="Unneberg P."/>
            <person name="Vahala J."/>
            <person name="Wall K."/>
            <person name="Wessler S."/>
            <person name="Yang G."/>
            <person name="Yin T."/>
            <person name="Douglas C."/>
            <person name="Marra M."/>
            <person name="Sandberg G."/>
            <person name="Van de Peer Y."/>
            <person name="Rokhsar D."/>
        </authorList>
    </citation>
    <scope>NUCLEOTIDE SEQUENCE [LARGE SCALE GENOMIC DNA]</scope>
    <source>
        <strain evidence="2">cv. Nisqually</strain>
    </source>
</reference>
<keyword evidence="2" id="KW-1185">Reference proteome</keyword>
<evidence type="ECO:0000313" key="1">
    <source>
        <dbReference type="EMBL" id="PNT23095.1"/>
    </source>
</evidence>
<dbReference type="EMBL" id="CM009297">
    <property type="protein sequence ID" value="PNT23095.1"/>
    <property type="molecule type" value="Genomic_DNA"/>
</dbReference>
<proteinExistence type="predicted"/>
<dbReference type="InParanoid" id="A0A2K1ZCT9"/>
<organism evidence="1 2">
    <name type="scientific">Populus trichocarpa</name>
    <name type="common">Western balsam poplar</name>
    <name type="synonym">Populus balsamifera subsp. trichocarpa</name>
    <dbReference type="NCBI Taxonomy" id="3694"/>
    <lineage>
        <taxon>Eukaryota</taxon>
        <taxon>Viridiplantae</taxon>
        <taxon>Streptophyta</taxon>
        <taxon>Embryophyta</taxon>
        <taxon>Tracheophyta</taxon>
        <taxon>Spermatophyta</taxon>
        <taxon>Magnoliopsida</taxon>
        <taxon>eudicotyledons</taxon>
        <taxon>Gunneridae</taxon>
        <taxon>Pentapetalae</taxon>
        <taxon>rosids</taxon>
        <taxon>fabids</taxon>
        <taxon>Malpighiales</taxon>
        <taxon>Salicaceae</taxon>
        <taxon>Saliceae</taxon>
        <taxon>Populus</taxon>
    </lineage>
</organism>
<accession>A0A2K1ZCT9</accession>
<dbReference type="AlphaFoldDB" id="A0A2K1ZCT9"/>
<evidence type="ECO:0000313" key="2">
    <source>
        <dbReference type="Proteomes" id="UP000006729"/>
    </source>
</evidence>
<sequence length="76" mass="8736">MRYWTLGNSCIYLGVCTLHQTKTSLRKLSELKFSVSLPLLYSNGSILFKSLLQCRLNLDDCKIHILVYASFMFVLS</sequence>